<organism evidence="4 5">
    <name type="scientific">Sphingobacterium wenxiniae</name>
    <dbReference type="NCBI Taxonomy" id="683125"/>
    <lineage>
        <taxon>Bacteria</taxon>
        <taxon>Pseudomonadati</taxon>
        <taxon>Bacteroidota</taxon>
        <taxon>Sphingobacteriia</taxon>
        <taxon>Sphingobacteriales</taxon>
        <taxon>Sphingobacteriaceae</taxon>
        <taxon>Sphingobacterium</taxon>
    </lineage>
</organism>
<dbReference type="PANTHER" id="PTHR20858">
    <property type="entry name" value="PHOSPHOMETHYLPYRIMIDINE KINASE"/>
    <property type="match status" value="1"/>
</dbReference>
<dbReference type="SUPFAM" id="SSF53613">
    <property type="entry name" value="Ribokinase-like"/>
    <property type="match status" value="1"/>
</dbReference>
<dbReference type="InterPro" id="IPR004399">
    <property type="entry name" value="HMP/HMP-P_kinase_dom"/>
</dbReference>
<evidence type="ECO:0000313" key="5">
    <source>
        <dbReference type="Proteomes" id="UP000198785"/>
    </source>
</evidence>
<dbReference type="EMBL" id="FOZZ01000002">
    <property type="protein sequence ID" value="SFS45894.1"/>
    <property type="molecule type" value="Genomic_DNA"/>
</dbReference>
<dbReference type="Pfam" id="PF08543">
    <property type="entry name" value="Phos_pyr_kin"/>
    <property type="match status" value="1"/>
</dbReference>
<evidence type="ECO:0000256" key="2">
    <source>
        <dbReference type="ARBA" id="ARBA00012135"/>
    </source>
</evidence>
<dbReference type="InterPro" id="IPR013749">
    <property type="entry name" value="PM/HMP-P_kinase-1"/>
</dbReference>
<sequence length="247" mass="27458">MQKEKPIVLSIAGFDPSGGAGILADIKTLESLQVQSLAIITADTLQTEKVCYEVIWRSAEDIEKGIGVLMNHYSIDVAKIGIVPNVKILQTILYTLRQQAQHIRIVWDPVIRSSSGTSFFNEQDLPKLVKLMKYIELITPNYPEYELLKPYISPYGGLSILIKGGHRSDNKGTDILLQNDREIRLLPSSDVQEIFPKHGSGCVLSSAIAAHLANGQSLEEACRLGKKYVENFLKSSPTLTGYHHNER</sequence>
<dbReference type="RefSeq" id="WP_093363624.1">
    <property type="nucleotide sequence ID" value="NZ_FOZZ01000002.1"/>
</dbReference>
<dbReference type="Gene3D" id="3.40.1190.20">
    <property type="match status" value="1"/>
</dbReference>
<keyword evidence="4" id="KW-0808">Transferase</keyword>
<dbReference type="STRING" id="683125.SAMN05660206_10254"/>
<dbReference type="CDD" id="cd01169">
    <property type="entry name" value="HMPP_kinase"/>
    <property type="match status" value="1"/>
</dbReference>
<proteinExistence type="predicted"/>
<keyword evidence="5" id="KW-1185">Reference proteome</keyword>
<dbReference type="InterPro" id="IPR029056">
    <property type="entry name" value="Ribokinase-like"/>
</dbReference>
<dbReference type="GO" id="GO:0008972">
    <property type="term" value="F:phosphomethylpyrimidine kinase activity"/>
    <property type="evidence" value="ECO:0007669"/>
    <property type="project" value="InterPro"/>
</dbReference>
<dbReference type="PANTHER" id="PTHR20858:SF17">
    <property type="entry name" value="HYDROXYMETHYLPYRIMIDINE_PHOSPHOMETHYLPYRIMIDINE KINASE THI20-RELATED"/>
    <property type="match status" value="1"/>
</dbReference>
<keyword evidence="4" id="KW-0418">Kinase</keyword>
<gene>
    <name evidence="4" type="ORF">SAMN05660206_10254</name>
</gene>
<dbReference type="EC" id="2.7.1.49" evidence="2"/>
<reference evidence="4 5" key="1">
    <citation type="submission" date="2016-10" db="EMBL/GenBank/DDBJ databases">
        <authorList>
            <person name="de Groot N.N."/>
        </authorList>
    </citation>
    <scope>NUCLEOTIDE SEQUENCE [LARGE SCALE GENOMIC DNA]</scope>
    <source>
        <strain evidence="4 5">DSM 22789</strain>
    </source>
</reference>
<dbReference type="OrthoDB" id="9810880at2"/>
<accession>A0A1I6Q0E7</accession>
<dbReference type="Proteomes" id="UP000198785">
    <property type="component" value="Unassembled WGS sequence"/>
</dbReference>
<comment type="pathway">
    <text evidence="1">Cofactor biosynthesis; thiamine diphosphate biosynthesis.</text>
</comment>
<dbReference type="GO" id="GO:0005829">
    <property type="term" value="C:cytosol"/>
    <property type="evidence" value="ECO:0007669"/>
    <property type="project" value="TreeGrafter"/>
</dbReference>
<evidence type="ECO:0000256" key="1">
    <source>
        <dbReference type="ARBA" id="ARBA00004948"/>
    </source>
</evidence>
<evidence type="ECO:0000313" key="4">
    <source>
        <dbReference type="EMBL" id="SFS45894.1"/>
    </source>
</evidence>
<evidence type="ECO:0000259" key="3">
    <source>
        <dbReference type="Pfam" id="PF08543"/>
    </source>
</evidence>
<feature type="domain" description="Pyridoxamine kinase/Phosphomethylpyrimidine kinase" evidence="3">
    <location>
        <begin position="15"/>
        <end position="241"/>
    </location>
</feature>
<dbReference type="AlphaFoldDB" id="A0A1I6Q0E7"/>
<name>A0A1I6Q0E7_9SPHI</name>
<dbReference type="GO" id="GO:0008902">
    <property type="term" value="F:hydroxymethylpyrimidine kinase activity"/>
    <property type="evidence" value="ECO:0007669"/>
    <property type="project" value="UniProtKB-EC"/>
</dbReference>
<dbReference type="GO" id="GO:0009228">
    <property type="term" value="P:thiamine biosynthetic process"/>
    <property type="evidence" value="ECO:0007669"/>
    <property type="project" value="InterPro"/>
</dbReference>
<protein>
    <recommendedName>
        <fullName evidence="2">hydroxymethylpyrimidine kinase</fullName>
        <ecNumber evidence="2">2.7.1.49</ecNumber>
    </recommendedName>
</protein>